<reference evidence="2 4" key="1">
    <citation type="submission" date="2014-11" db="EMBL/GenBank/DDBJ databases">
        <title>Genome sequence of Pseudomonas tuomuerensis JCM 14085.</title>
        <authorList>
            <person name="Shin S.-K."/>
            <person name="Yi H."/>
        </authorList>
    </citation>
    <scope>NUCLEOTIDE SEQUENCE [LARGE SCALE GENOMIC DNA]</scope>
    <source>
        <strain evidence="2 4">JCM 14085</strain>
    </source>
</reference>
<keyword evidence="1" id="KW-0812">Transmembrane</keyword>
<gene>
    <name evidence="2" type="ORF">PT85_03360</name>
    <name evidence="3" type="ORF">SAMN05421672_10895</name>
</gene>
<dbReference type="PATRIC" id="fig|706570.3.peg.2260"/>
<dbReference type="AlphaFoldDB" id="A0A0B2D334"/>
<accession>A0A0B3BZT6</accession>
<feature type="transmembrane region" description="Helical" evidence="1">
    <location>
        <begin position="6"/>
        <end position="26"/>
    </location>
</feature>
<evidence type="ECO:0000313" key="4">
    <source>
        <dbReference type="Proteomes" id="UP000030980"/>
    </source>
</evidence>
<proteinExistence type="predicted"/>
<dbReference type="OrthoDB" id="9156649at2"/>
<dbReference type="EMBL" id="JTAK01000001">
    <property type="protein sequence ID" value="KHO66606.1"/>
    <property type="molecule type" value="Genomic_DNA"/>
</dbReference>
<keyword evidence="1" id="KW-1133">Transmembrane helix</keyword>
<feature type="transmembrane region" description="Helical" evidence="1">
    <location>
        <begin position="38"/>
        <end position="61"/>
    </location>
</feature>
<evidence type="ECO:0000256" key="1">
    <source>
        <dbReference type="SAM" id="Phobius"/>
    </source>
</evidence>
<evidence type="ECO:0000313" key="5">
    <source>
        <dbReference type="Proteomes" id="UP000186079"/>
    </source>
</evidence>
<dbReference type="EMBL" id="FTMC01000008">
    <property type="protein sequence ID" value="SIQ62965.1"/>
    <property type="molecule type" value="Genomic_DNA"/>
</dbReference>
<accession>A0A0B2D334</accession>
<evidence type="ECO:0000313" key="3">
    <source>
        <dbReference type="EMBL" id="SIQ62965.1"/>
    </source>
</evidence>
<evidence type="ECO:0000313" key="2">
    <source>
        <dbReference type="EMBL" id="KHO66606.1"/>
    </source>
</evidence>
<dbReference type="RefSeq" id="WP_027590350.1">
    <property type="nucleotide sequence ID" value="NZ_FMUP01000005.1"/>
</dbReference>
<keyword evidence="4" id="KW-1185">Reference proteome</keyword>
<dbReference type="Proteomes" id="UP000030980">
    <property type="component" value="Unassembled WGS sequence"/>
</dbReference>
<name>A0A0B2D334_9PSED</name>
<dbReference type="STRING" id="706570.PT85_03360"/>
<sequence length="217" mass="24019">MQYDGLAWLGGALATLVTLLAVRLLWRRGWLAGWLRGNLALGLLALAALLGLLVKALLAYAPLPESNRPLVTLSFQALAPQQYQVALLEGTRERQAILQGDLWQLDVRMLRMKGLAELIGLESGYRLERLAARYMAIEQQALQNQADLLEDAPLDFWHLLRLPQRSLWLLDATPLRSGQLPMADGAVYVVSLSAAGLLAQPLNPAAQRAVRLWTLKE</sequence>
<dbReference type="Proteomes" id="UP000186079">
    <property type="component" value="Unassembled WGS sequence"/>
</dbReference>
<keyword evidence="1" id="KW-0472">Membrane</keyword>
<organism evidence="2 4">
    <name type="scientific">Pseudomonas flexibilis</name>
    <dbReference type="NCBI Taxonomy" id="706570"/>
    <lineage>
        <taxon>Bacteria</taxon>
        <taxon>Pseudomonadati</taxon>
        <taxon>Pseudomonadota</taxon>
        <taxon>Gammaproteobacteria</taxon>
        <taxon>Pseudomonadales</taxon>
        <taxon>Pseudomonadaceae</taxon>
        <taxon>Pseudomonas</taxon>
    </lineage>
</organism>
<protein>
    <submittedName>
        <fullName evidence="2">Membrane protein</fullName>
    </submittedName>
</protein>
<reference evidence="3 5" key="2">
    <citation type="submission" date="2017-01" db="EMBL/GenBank/DDBJ databases">
        <authorList>
            <person name="Mah S.A."/>
            <person name="Swanson W.J."/>
            <person name="Moy G.W."/>
            <person name="Vacquier V.D."/>
        </authorList>
    </citation>
    <scope>NUCLEOTIDE SEQUENCE [LARGE SCALE GENOMIC DNA]</scope>
    <source>
        <strain evidence="3 5">ATCC 29606</strain>
    </source>
</reference>